<feature type="chain" id="PRO_5046903579" evidence="4">
    <location>
        <begin position="22"/>
        <end position="322"/>
    </location>
</feature>
<dbReference type="Pfam" id="PF13407">
    <property type="entry name" value="Peripla_BP_4"/>
    <property type="match status" value="1"/>
</dbReference>
<reference evidence="6 7" key="1">
    <citation type="submission" date="2023-07" db="EMBL/GenBank/DDBJ databases">
        <title>Genomic Encyclopedia of Type Strains, Phase IV (KMG-IV): sequencing the most valuable type-strain genomes for metagenomic binning, comparative biology and taxonomic classification.</title>
        <authorList>
            <person name="Goeker M."/>
        </authorList>
    </citation>
    <scope>NUCLEOTIDE SEQUENCE [LARGE SCALE GENOMIC DNA]</scope>
    <source>
        <strain evidence="6 7">DSM 16784</strain>
    </source>
</reference>
<evidence type="ECO:0000256" key="3">
    <source>
        <dbReference type="ARBA" id="ARBA00022729"/>
    </source>
</evidence>
<dbReference type="PANTHER" id="PTHR46847:SF1">
    <property type="entry name" value="D-ALLOSE-BINDING PERIPLASMIC PROTEIN-RELATED"/>
    <property type="match status" value="1"/>
</dbReference>
<evidence type="ECO:0000256" key="1">
    <source>
        <dbReference type="ARBA" id="ARBA00004196"/>
    </source>
</evidence>
<feature type="signal peptide" evidence="4">
    <location>
        <begin position="1"/>
        <end position="21"/>
    </location>
</feature>
<comment type="similarity">
    <text evidence="2">Belongs to the bacterial solute-binding protein 2 family.</text>
</comment>
<dbReference type="EMBL" id="JAUSUR010000002">
    <property type="protein sequence ID" value="MDQ0360736.1"/>
    <property type="molecule type" value="Genomic_DNA"/>
</dbReference>
<evidence type="ECO:0000313" key="6">
    <source>
        <dbReference type="EMBL" id="MDQ0360736.1"/>
    </source>
</evidence>
<dbReference type="InterPro" id="IPR025997">
    <property type="entry name" value="SBP_2_dom"/>
</dbReference>
<evidence type="ECO:0000256" key="4">
    <source>
        <dbReference type="SAM" id="SignalP"/>
    </source>
</evidence>
<proteinExistence type="inferred from homology"/>
<organism evidence="6 7">
    <name type="scientific">Breznakia pachnodae</name>
    <dbReference type="NCBI Taxonomy" id="265178"/>
    <lineage>
        <taxon>Bacteria</taxon>
        <taxon>Bacillati</taxon>
        <taxon>Bacillota</taxon>
        <taxon>Erysipelotrichia</taxon>
        <taxon>Erysipelotrichales</taxon>
        <taxon>Erysipelotrichaceae</taxon>
        <taxon>Breznakia</taxon>
    </lineage>
</organism>
<evidence type="ECO:0000256" key="2">
    <source>
        <dbReference type="ARBA" id="ARBA00007639"/>
    </source>
</evidence>
<dbReference type="PANTHER" id="PTHR46847">
    <property type="entry name" value="D-ALLOSE-BINDING PERIPLASMIC PROTEIN-RELATED"/>
    <property type="match status" value="1"/>
</dbReference>
<sequence>MKKLLKLCVVTVMALSLVACGGGDKKDDTANEGGSTEKYKIGILAPAVTHGWVAAVAYYAEEKAKELDAEVEYKIYTSNNASEMTTQLDDLKTWGADAIVAFPQWEGMEVPIQEAIDEGIEIVNFDIEIDVDGVYRVTGDNEEMGKLGADYIVEKIGTTGTVVVLDVPSSGSVAQLRKKGFEDRMKEIAPDVKIVTYATEFTREAGLNDMSDILTANSQIDAVFSMDDETSIGALQAISEAGRKDIKVITGGGGSQEYFKMMPENEEIWISSALYSPDMVEDAVETALKILKGEEVEKVVVIPTQIVDRENYEDFLDENSPY</sequence>
<dbReference type="RefSeq" id="WP_307406860.1">
    <property type="nucleotide sequence ID" value="NZ_JAUSUR010000002.1"/>
</dbReference>
<protein>
    <submittedName>
        <fullName evidence="6">Ribose transport system substrate-binding protein</fullName>
    </submittedName>
</protein>
<keyword evidence="7" id="KW-1185">Reference proteome</keyword>
<dbReference type="PROSITE" id="PS51257">
    <property type="entry name" value="PROKAR_LIPOPROTEIN"/>
    <property type="match status" value="1"/>
</dbReference>
<dbReference type="Proteomes" id="UP001230220">
    <property type="component" value="Unassembled WGS sequence"/>
</dbReference>
<accession>A0ABU0E1H2</accession>
<evidence type="ECO:0000259" key="5">
    <source>
        <dbReference type="Pfam" id="PF13407"/>
    </source>
</evidence>
<name>A0ABU0E1H2_9FIRM</name>
<dbReference type="CDD" id="cd06311">
    <property type="entry name" value="PBP1_ABC_sugar_binding-like"/>
    <property type="match status" value="1"/>
</dbReference>
<dbReference type="Gene3D" id="3.40.50.2300">
    <property type="match status" value="2"/>
</dbReference>
<evidence type="ECO:0000313" key="7">
    <source>
        <dbReference type="Proteomes" id="UP001230220"/>
    </source>
</evidence>
<gene>
    <name evidence="6" type="ORF">J2S15_001481</name>
</gene>
<dbReference type="InterPro" id="IPR028082">
    <property type="entry name" value="Peripla_BP_I"/>
</dbReference>
<comment type="subcellular location">
    <subcellularLocation>
        <location evidence="1">Cell envelope</location>
    </subcellularLocation>
</comment>
<dbReference type="SUPFAM" id="SSF53822">
    <property type="entry name" value="Periplasmic binding protein-like I"/>
    <property type="match status" value="1"/>
</dbReference>
<feature type="domain" description="Periplasmic binding protein" evidence="5">
    <location>
        <begin position="41"/>
        <end position="295"/>
    </location>
</feature>
<keyword evidence="3 4" id="KW-0732">Signal</keyword>
<comment type="caution">
    <text evidence="6">The sequence shown here is derived from an EMBL/GenBank/DDBJ whole genome shotgun (WGS) entry which is preliminary data.</text>
</comment>